<dbReference type="Pfam" id="PF00528">
    <property type="entry name" value="BPD_transp_1"/>
    <property type="match status" value="1"/>
</dbReference>
<feature type="transmembrane region" description="Helical" evidence="6">
    <location>
        <begin position="63"/>
        <end position="91"/>
    </location>
</feature>
<evidence type="ECO:0000256" key="2">
    <source>
        <dbReference type="ARBA" id="ARBA00022692"/>
    </source>
</evidence>
<protein>
    <submittedName>
        <fullName evidence="8">Amino acid ABC transporter permease</fullName>
    </submittedName>
</protein>
<dbReference type="InterPro" id="IPR000515">
    <property type="entry name" value="MetI-like"/>
</dbReference>
<comment type="caution">
    <text evidence="8">The sequence shown here is derived from an EMBL/GenBank/DDBJ whole genome shotgun (WGS) entry which is preliminary data.</text>
</comment>
<feature type="domain" description="ABC transmembrane type-1" evidence="7">
    <location>
        <begin position="65"/>
        <end position="284"/>
    </location>
</feature>
<feature type="transmembrane region" description="Helical" evidence="6">
    <location>
        <begin position="111"/>
        <end position="128"/>
    </location>
</feature>
<keyword evidence="2 6" id="KW-0812">Transmembrane</keyword>
<keyword evidence="5 6" id="KW-0472">Membrane</keyword>
<keyword evidence="9" id="KW-1185">Reference proteome</keyword>
<dbReference type="Gene3D" id="1.10.3720.10">
    <property type="entry name" value="MetI-like"/>
    <property type="match status" value="1"/>
</dbReference>
<evidence type="ECO:0000256" key="4">
    <source>
        <dbReference type="ARBA" id="ARBA00022989"/>
    </source>
</evidence>
<sequence length="322" mass="34953">MTDLTTDRPGAIHARPVRHPGRWIAVVGIAIVVAMMISSVVTNPKWNWSLAFQIMQQKPVIEGLWKGTIFGTIGSMALGIVLGVILAVMRLSDNPVLRGVSFVYTWFFRAMPRYVLLAFMGGAIALLYRNFDVGIPFGQQISRALGLGWDGTFWSFSWNSISSTIWVGILGLGLSEAAYMAEIARAGILSVDKGQSEAAQALGMSPGQTMRRIVLPQSMRVIVPPTGNETIAMVKDTSLFIAASIITELYFQAYGFGQRSFQIVPGFMAAVLWYLIVCSVLMVGQAWLERHFGRGFGTAKKPKNQALKAKMVGVGNAGAGSV</sequence>
<dbReference type="PROSITE" id="PS50928">
    <property type="entry name" value="ABC_TM1"/>
    <property type="match status" value="1"/>
</dbReference>
<keyword evidence="4 6" id="KW-1133">Transmembrane helix</keyword>
<dbReference type="CDD" id="cd06261">
    <property type="entry name" value="TM_PBP2"/>
    <property type="match status" value="1"/>
</dbReference>
<evidence type="ECO:0000313" key="9">
    <source>
        <dbReference type="Proteomes" id="UP001501475"/>
    </source>
</evidence>
<reference evidence="9" key="1">
    <citation type="journal article" date="2019" name="Int. J. Syst. Evol. Microbiol.">
        <title>The Global Catalogue of Microorganisms (GCM) 10K type strain sequencing project: providing services to taxonomists for standard genome sequencing and annotation.</title>
        <authorList>
            <consortium name="The Broad Institute Genomics Platform"/>
            <consortium name="The Broad Institute Genome Sequencing Center for Infectious Disease"/>
            <person name="Wu L."/>
            <person name="Ma J."/>
        </authorList>
    </citation>
    <scope>NUCLEOTIDE SEQUENCE [LARGE SCALE GENOMIC DNA]</scope>
    <source>
        <strain evidence="9">JCM 15591</strain>
    </source>
</reference>
<feature type="transmembrane region" description="Helical" evidence="6">
    <location>
        <begin position="239"/>
        <end position="257"/>
    </location>
</feature>
<evidence type="ECO:0000256" key="1">
    <source>
        <dbReference type="ARBA" id="ARBA00004141"/>
    </source>
</evidence>
<dbReference type="RefSeq" id="WP_344062849.1">
    <property type="nucleotide sequence ID" value="NZ_BAAAPN010000025.1"/>
</dbReference>
<evidence type="ECO:0000259" key="7">
    <source>
        <dbReference type="PROSITE" id="PS50928"/>
    </source>
</evidence>
<feature type="transmembrane region" description="Helical" evidence="6">
    <location>
        <begin position="23"/>
        <end position="42"/>
    </location>
</feature>
<dbReference type="EMBL" id="BAAAPN010000025">
    <property type="protein sequence ID" value="GAA1751277.1"/>
    <property type="molecule type" value="Genomic_DNA"/>
</dbReference>
<dbReference type="PANTHER" id="PTHR30614">
    <property type="entry name" value="MEMBRANE COMPONENT OF AMINO ACID ABC TRANSPORTER"/>
    <property type="match status" value="1"/>
</dbReference>
<evidence type="ECO:0000313" key="8">
    <source>
        <dbReference type="EMBL" id="GAA1751277.1"/>
    </source>
</evidence>
<dbReference type="PANTHER" id="PTHR30614:SF0">
    <property type="entry name" value="L-CYSTINE TRANSPORT SYSTEM PERMEASE PROTEIN TCYL"/>
    <property type="match status" value="1"/>
</dbReference>
<dbReference type="InterPro" id="IPR043429">
    <property type="entry name" value="ArtM/GltK/GlnP/TcyL/YhdX-like"/>
</dbReference>
<dbReference type="InterPro" id="IPR035906">
    <property type="entry name" value="MetI-like_sf"/>
</dbReference>
<keyword evidence="6" id="KW-0813">Transport</keyword>
<evidence type="ECO:0000256" key="5">
    <source>
        <dbReference type="ARBA" id="ARBA00023136"/>
    </source>
</evidence>
<feature type="transmembrane region" description="Helical" evidence="6">
    <location>
        <begin position="263"/>
        <end position="284"/>
    </location>
</feature>
<gene>
    <name evidence="8" type="ORF">GCM10009810_09510</name>
</gene>
<evidence type="ECO:0000256" key="6">
    <source>
        <dbReference type="RuleBase" id="RU363032"/>
    </source>
</evidence>
<organism evidence="8 9">
    <name type="scientific">Nostocoides vanveenii</name>
    <dbReference type="NCBI Taxonomy" id="330835"/>
    <lineage>
        <taxon>Bacteria</taxon>
        <taxon>Bacillati</taxon>
        <taxon>Actinomycetota</taxon>
        <taxon>Actinomycetes</taxon>
        <taxon>Micrococcales</taxon>
        <taxon>Intrasporangiaceae</taxon>
        <taxon>Nostocoides</taxon>
    </lineage>
</organism>
<dbReference type="Proteomes" id="UP001501475">
    <property type="component" value="Unassembled WGS sequence"/>
</dbReference>
<keyword evidence="3" id="KW-0029">Amino-acid transport</keyword>
<accession>A0ABP4WCB9</accession>
<name>A0ABP4WCB9_9MICO</name>
<evidence type="ECO:0000256" key="3">
    <source>
        <dbReference type="ARBA" id="ARBA00022970"/>
    </source>
</evidence>
<comment type="subcellular location">
    <subcellularLocation>
        <location evidence="6">Cell membrane</location>
        <topology evidence="6">Multi-pass membrane protein</topology>
    </subcellularLocation>
    <subcellularLocation>
        <location evidence="1">Membrane</location>
        <topology evidence="1">Multi-pass membrane protein</topology>
    </subcellularLocation>
</comment>
<dbReference type="SUPFAM" id="SSF161098">
    <property type="entry name" value="MetI-like"/>
    <property type="match status" value="1"/>
</dbReference>
<proteinExistence type="inferred from homology"/>
<comment type="similarity">
    <text evidence="6">Belongs to the binding-protein-dependent transport system permease family.</text>
</comment>